<dbReference type="PRINTS" id="PR01438">
    <property type="entry name" value="UNVRSLSTRESS"/>
</dbReference>
<dbReference type="RefSeq" id="WP_235053088.1">
    <property type="nucleotide sequence ID" value="NZ_JAKFHA010000008.1"/>
</dbReference>
<dbReference type="Pfam" id="PF00582">
    <property type="entry name" value="Usp"/>
    <property type="match status" value="2"/>
</dbReference>
<sequence length="304" mass="31961">MTTGTPAPTGHVVCGVDGSDFAQHAVDWAADEAVLRGTDLELVHAWEPKAFARHDWYAGLLHDAGVEVLQRHAAHARHRRPGLRVTTDIVRADAADVLEAASARAGLLVVGRRGLGGFTGMLLGSVSRKLAGLTHCPLLVVPADAHGATGGTGADEGTPRSAKPVIVGVSDATCAPAVEWAFQEAALRNLPLRVWHTWAFPPTPAPDSISPPSARAAFAEAQRDGEAMLARVVAPFRAAYPDVEATEEVVNRPAVGALIDFSDGAALTVVATHRRPHDYGRTIGRVTYAALHHAHSAVLLIPVP</sequence>
<evidence type="ECO:0000256" key="1">
    <source>
        <dbReference type="ARBA" id="ARBA00008791"/>
    </source>
</evidence>
<gene>
    <name evidence="3" type="ORF">LZ495_17105</name>
</gene>
<proteinExistence type="inferred from homology"/>
<protein>
    <submittedName>
        <fullName evidence="3">Universal stress protein</fullName>
    </submittedName>
</protein>
<dbReference type="EMBL" id="JAKFHA010000008">
    <property type="protein sequence ID" value="MCF2528926.1"/>
    <property type="molecule type" value="Genomic_DNA"/>
</dbReference>
<name>A0AA41Q087_9ACTN</name>
<dbReference type="Gene3D" id="3.40.50.620">
    <property type="entry name" value="HUPs"/>
    <property type="match status" value="2"/>
</dbReference>
<feature type="domain" description="UspA" evidence="2">
    <location>
        <begin position="11"/>
        <end position="142"/>
    </location>
</feature>
<reference evidence="3" key="1">
    <citation type="submission" date="2022-01" db="EMBL/GenBank/DDBJ databases">
        <title>Genome-Based Taxonomic Classification of the Phylum Actinobacteria.</title>
        <authorList>
            <person name="Gao Y."/>
        </authorList>
    </citation>
    <scope>NUCLEOTIDE SEQUENCE</scope>
    <source>
        <strain evidence="3">KLBMP 8922</strain>
    </source>
</reference>
<dbReference type="PANTHER" id="PTHR46268:SF6">
    <property type="entry name" value="UNIVERSAL STRESS PROTEIN UP12"/>
    <property type="match status" value="1"/>
</dbReference>
<dbReference type="SUPFAM" id="SSF52402">
    <property type="entry name" value="Adenine nucleotide alpha hydrolases-like"/>
    <property type="match status" value="2"/>
</dbReference>
<keyword evidence="4" id="KW-1185">Reference proteome</keyword>
<organism evidence="3 4">
    <name type="scientific">Yinghuangia soli</name>
    <dbReference type="NCBI Taxonomy" id="2908204"/>
    <lineage>
        <taxon>Bacteria</taxon>
        <taxon>Bacillati</taxon>
        <taxon>Actinomycetota</taxon>
        <taxon>Actinomycetes</taxon>
        <taxon>Kitasatosporales</taxon>
        <taxon>Streptomycetaceae</taxon>
        <taxon>Yinghuangia</taxon>
    </lineage>
</organism>
<evidence type="ECO:0000259" key="2">
    <source>
        <dbReference type="Pfam" id="PF00582"/>
    </source>
</evidence>
<comment type="caution">
    <text evidence="3">The sequence shown here is derived from an EMBL/GenBank/DDBJ whole genome shotgun (WGS) entry which is preliminary data.</text>
</comment>
<evidence type="ECO:0000313" key="4">
    <source>
        <dbReference type="Proteomes" id="UP001165378"/>
    </source>
</evidence>
<dbReference type="InterPro" id="IPR006016">
    <property type="entry name" value="UspA"/>
</dbReference>
<dbReference type="Proteomes" id="UP001165378">
    <property type="component" value="Unassembled WGS sequence"/>
</dbReference>
<feature type="domain" description="UspA" evidence="2">
    <location>
        <begin position="163"/>
        <end position="302"/>
    </location>
</feature>
<dbReference type="PANTHER" id="PTHR46268">
    <property type="entry name" value="STRESS RESPONSE PROTEIN NHAX"/>
    <property type="match status" value="1"/>
</dbReference>
<evidence type="ECO:0000313" key="3">
    <source>
        <dbReference type="EMBL" id="MCF2528926.1"/>
    </source>
</evidence>
<dbReference type="AlphaFoldDB" id="A0AA41Q087"/>
<dbReference type="InterPro" id="IPR014729">
    <property type="entry name" value="Rossmann-like_a/b/a_fold"/>
</dbReference>
<accession>A0AA41Q087</accession>
<dbReference type="InterPro" id="IPR006015">
    <property type="entry name" value="Universal_stress_UspA"/>
</dbReference>
<comment type="similarity">
    <text evidence="1">Belongs to the universal stress protein A family.</text>
</comment>